<dbReference type="KEGG" id="gaz:Pan241w_04280"/>
<evidence type="ECO:0000256" key="1">
    <source>
        <dbReference type="ARBA" id="ARBA00022531"/>
    </source>
</evidence>
<gene>
    <name evidence="5" type="ORF">Pan241w_04280</name>
</gene>
<feature type="domain" description="Photosynthesis system II assembly factor Ycf48/Hcf136-like" evidence="4">
    <location>
        <begin position="50"/>
        <end position="180"/>
    </location>
</feature>
<keyword evidence="1" id="KW-0602">Photosynthesis</keyword>
<evidence type="ECO:0000313" key="5">
    <source>
        <dbReference type="EMBL" id="QDT40371.1"/>
    </source>
</evidence>
<keyword evidence="6" id="KW-1185">Reference proteome</keyword>
<proteinExistence type="predicted"/>
<dbReference type="Gene3D" id="2.60.40.1190">
    <property type="match status" value="1"/>
</dbReference>
<dbReference type="Gene3D" id="2.130.10.10">
    <property type="entry name" value="YVTN repeat-like/Quinoprotein amine dehydrogenase"/>
    <property type="match status" value="2"/>
</dbReference>
<dbReference type="InterPro" id="IPR028203">
    <property type="entry name" value="PSII_CF48-like_dom"/>
</dbReference>
<accession>A0A517R940</accession>
<dbReference type="RefSeq" id="WP_145210191.1">
    <property type="nucleotide sequence ID" value="NZ_CP036269.1"/>
</dbReference>
<sequence length="1065" mass="118947" precursor="true">MLFFNQENHKIQRPSALFRCLLFLGLLTVSQSLFADTGSASAGSPLLDDANLHAVQFLGSKTGWAVGDRGVIRKTEDGGQTWQFVSSPVQCPLRHICFLTDQIGWIAGGGTAAYGHLNQGVLLFTKDGGKTWEELIQKRLPRLHYVRFFGMKEGVVVGDASVQHATGVFKTTDGGKTWQDVTGYESMGYRSAAFFDVDTGVIAGSQGRLTLVGGGAVLPPRFPPQGLRGIQEVKLPMTATGWMVGDGALLRKSVNKGVVWEMPETALPDSLKDFSDFRAVEVRGDLVWVAGDPGSVIWHSSDRGKTWRQQWTSQSAPLAAIHFVDDRTGCAVGALGTILSTTDGGRTWQSNHRAPRRVALMCVHARPSQISFDMLSKYAGDQGYRSLVALPIRRDLGPDSQPQQDLDLRLNESVISVGGSMGQQDWRFPVQIPGLEQNADRLIEEWNRHTEGRLASVTLSRFVAQLRTWRPEVLIIDQPQGKDAASTLVKDAMLQAVRYAADSTRYIEHREHAGLTPWKVKKVYLRLPPGSSGQVSVDADEYLARLGTTAATVASTGKQILGKTLTSDAERSVYRLVDVDQSHDGDSQPTVSGGTLFAGIGLAPGSAARRELLSINDADEERNRKLAERQRNLKAMASKLISDPLFSAQLMSHLKTITQGLSRRQAALQLEQLAQQYIANQDLVKAEATYQELVEQFPQEPEAVRGMLWLFQLWSSEEIAWQRNRQVPVERSRSTNSDPQASSQVQNAFQFSEKLPSPLLSTVRQVGQLNTGAQDNWRTQTAENWKKQALAAVKWFQKYAPAFYETPEVQIPLASLYRLIGSHGKADDIFHNFHKPGANESWKNIAKAENWLLHPASTPPRPVYLCRFTKTRPVLDGLLSDECWQEADELRLSEKSVSDLQKQGEAGRDNLSRPFVLMSYDKEYLYLAASIPVSTGLNYPAAPDTGRDYDADLQLQDRLSFAFDIDRDYTTYYQMEVDHRGWTSDRCWIDQSWNPRWYVAREKDKQYWRTEIAIPLKELAPATQLKRTTWGFSVVRILPAIGLQGWNHPLTTEPRPDTFGLMRFE</sequence>
<dbReference type="OrthoDB" id="226401at2"/>
<dbReference type="CDD" id="cd15482">
    <property type="entry name" value="Sialidase_non-viral"/>
    <property type="match status" value="1"/>
</dbReference>
<dbReference type="SUPFAM" id="SSF50939">
    <property type="entry name" value="Sialidases"/>
    <property type="match status" value="1"/>
</dbReference>
<keyword evidence="3" id="KW-0732">Signal</keyword>
<dbReference type="EMBL" id="CP036269">
    <property type="protein sequence ID" value="QDT40371.1"/>
    <property type="molecule type" value="Genomic_DNA"/>
</dbReference>
<feature type="chain" id="PRO_5022231475" evidence="3">
    <location>
        <begin position="36"/>
        <end position="1065"/>
    </location>
</feature>
<keyword evidence="2" id="KW-0604">Photosystem II</keyword>
<protein>
    <submittedName>
        <fullName evidence="5">Ycf48-like protein</fullName>
    </submittedName>
</protein>
<dbReference type="InterPro" id="IPR015943">
    <property type="entry name" value="WD40/YVTN_repeat-like_dom_sf"/>
</dbReference>
<evidence type="ECO:0000259" key="4">
    <source>
        <dbReference type="Pfam" id="PF14870"/>
    </source>
</evidence>
<reference evidence="5 6" key="1">
    <citation type="submission" date="2019-02" db="EMBL/GenBank/DDBJ databases">
        <title>Deep-cultivation of Planctomycetes and their phenomic and genomic characterization uncovers novel biology.</title>
        <authorList>
            <person name="Wiegand S."/>
            <person name="Jogler M."/>
            <person name="Boedeker C."/>
            <person name="Pinto D."/>
            <person name="Vollmers J."/>
            <person name="Rivas-Marin E."/>
            <person name="Kohn T."/>
            <person name="Peeters S.H."/>
            <person name="Heuer A."/>
            <person name="Rast P."/>
            <person name="Oberbeckmann S."/>
            <person name="Bunk B."/>
            <person name="Jeske O."/>
            <person name="Meyerdierks A."/>
            <person name="Storesund J.E."/>
            <person name="Kallscheuer N."/>
            <person name="Luecker S."/>
            <person name="Lage O.M."/>
            <person name="Pohl T."/>
            <person name="Merkel B.J."/>
            <person name="Hornburger P."/>
            <person name="Mueller R.-W."/>
            <person name="Bruemmer F."/>
            <person name="Labrenz M."/>
            <person name="Spormann A.M."/>
            <person name="Op den Camp H."/>
            <person name="Overmann J."/>
            <person name="Amann R."/>
            <person name="Jetten M.S.M."/>
            <person name="Mascher T."/>
            <person name="Medema M.H."/>
            <person name="Devos D.P."/>
            <person name="Kaster A.-K."/>
            <person name="Ovreas L."/>
            <person name="Rohde M."/>
            <person name="Galperin M.Y."/>
            <person name="Jogler C."/>
        </authorList>
    </citation>
    <scope>NUCLEOTIDE SEQUENCE [LARGE SCALE GENOMIC DNA]</scope>
    <source>
        <strain evidence="5 6">Pan241w</strain>
    </source>
</reference>
<name>A0A517R940_9PLAN</name>
<dbReference type="GO" id="GO:0009523">
    <property type="term" value="C:photosystem II"/>
    <property type="evidence" value="ECO:0007669"/>
    <property type="project" value="UniProtKB-KW"/>
</dbReference>
<evidence type="ECO:0000256" key="3">
    <source>
        <dbReference type="SAM" id="SignalP"/>
    </source>
</evidence>
<dbReference type="Pfam" id="PF14870">
    <property type="entry name" value="PSII_BNR"/>
    <property type="match status" value="2"/>
</dbReference>
<feature type="domain" description="Photosynthesis system II assembly factor Ycf48/Hcf136-like" evidence="4">
    <location>
        <begin position="237"/>
        <end position="309"/>
    </location>
</feature>
<feature type="signal peptide" evidence="3">
    <location>
        <begin position="1"/>
        <end position="35"/>
    </location>
</feature>
<dbReference type="PANTHER" id="PTHR47199">
    <property type="entry name" value="PHOTOSYSTEM II STABILITY/ASSEMBLY FACTOR HCF136, CHLOROPLASTIC"/>
    <property type="match status" value="1"/>
</dbReference>
<dbReference type="GO" id="GO:0015979">
    <property type="term" value="P:photosynthesis"/>
    <property type="evidence" value="ECO:0007669"/>
    <property type="project" value="UniProtKB-KW"/>
</dbReference>
<dbReference type="PANTHER" id="PTHR47199:SF2">
    <property type="entry name" value="PHOTOSYSTEM II STABILITY_ASSEMBLY FACTOR HCF136, CHLOROPLASTIC"/>
    <property type="match status" value="1"/>
</dbReference>
<dbReference type="SUPFAM" id="SSF49344">
    <property type="entry name" value="CBD9-like"/>
    <property type="match status" value="1"/>
</dbReference>
<organism evidence="5 6">
    <name type="scientific">Gimesia alba</name>
    <dbReference type="NCBI Taxonomy" id="2527973"/>
    <lineage>
        <taxon>Bacteria</taxon>
        <taxon>Pseudomonadati</taxon>
        <taxon>Planctomycetota</taxon>
        <taxon>Planctomycetia</taxon>
        <taxon>Planctomycetales</taxon>
        <taxon>Planctomycetaceae</taxon>
        <taxon>Gimesia</taxon>
    </lineage>
</organism>
<evidence type="ECO:0000256" key="2">
    <source>
        <dbReference type="ARBA" id="ARBA00023276"/>
    </source>
</evidence>
<dbReference type="InterPro" id="IPR036278">
    <property type="entry name" value="Sialidase_sf"/>
</dbReference>
<evidence type="ECO:0000313" key="6">
    <source>
        <dbReference type="Proteomes" id="UP000317171"/>
    </source>
</evidence>
<dbReference type="SUPFAM" id="SSF110296">
    <property type="entry name" value="Oligoxyloglucan reducing end-specific cellobiohydrolase"/>
    <property type="match status" value="1"/>
</dbReference>
<dbReference type="AlphaFoldDB" id="A0A517R940"/>
<dbReference type="Proteomes" id="UP000317171">
    <property type="component" value="Chromosome"/>
</dbReference>